<name>A0A0W0FQY3_MONRR</name>
<proteinExistence type="predicted"/>
<dbReference type="EMBL" id="LATX01001139">
    <property type="protein sequence ID" value="KTB43550.1"/>
    <property type="molecule type" value="Genomic_DNA"/>
</dbReference>
<evidence type="ECO:0000256" key="1">
    <source>
        <dbReference type="SAM" id="MobiDB-lite"/>
    </source>
</evidence>
<organism evidence="2 5">
    <name type="scientific">Moniliophthora roreri</name>
    <name type="common">Frosty pod rot fungus</name>
    <name type="synonym">Monilia roreri</name>
    <dbReference type="NCBI Taxonomy" id="221103"/>
    <lineage>
        <taxon>Eukaryota</taxon>
        <taxon>Fungi</taxon>
        <taxon>Dikarya</taxon>
        <taxon>Basidiomycota</taxon>
        <taxon>Agaricomycotina</taxon>
        <taxon>Agaricomycetes</taxon>
        <taxon>Agaricomycetidae</taxon>
        <taxon>Agaricales</taxon>
        <taxon>Marasmiineae</taxon>
        <taxon>Marasmiaceae</taxon>
        <taxon>Moniliophthora</taxon>
    </lineage>
</organism>
<evidence type="ECO:0000313" key="2">
    <source>
        <dbReference type="EMBL" id="KTB38628.1"/>
    </source>
</evidence>
<dbReference type="EMBL" id="LATX01001138">
    <property type="protein sequence ID" value="KTB43578.1"/>
    <property type="molecule type" value="Genomic_DNA"/>
</dbReference>
<dbReference type="Proteomes" id="UP000054988">
    <property type="component" value="Unassembled WGS sequence"/>
</dbReference>
<evidence type="ECO:0000313" key="5">
    <source>
        <dbReference type="Proteomes" id="UP000054988"/>
    </source>
</evidence>
<evidence type="ECO:0000313" key="3">
    <source>
        <dbReference type="EMBL" id="KTB43550.1"/>
    </source>
</evidence>
<accession>A0A0W0FQY3</accession>
<comment type="caution">
    <text evidence="2">The sequence shown here is derived from an EMBL/GenBank/DDBJ whole genome shotgun (WGS) entry which is preliminary data.</text>
</comment>
<feature type="compositionally biased region" description="Polar residues" evidence="1">
    <location>
        <begin position="559"/>
        <end position="571"/>
    </location>
</feature>
<evidence type="ECO:0000313" key="4">
    <source>
        <dbReference type="EMBL" id="KTB43578.1"/>
    </source>
</evidence>
<gene>
    <name evidence="4" type="ORF">WG66_3842</name>
    <name evidence="3" type="ORF">WG66_3848</name>
    <name evidence="2" type="ORF">WG66_8806</name>
</gene>
<reference evidence="2 5" key="1">
    <citation type="submission" date="2015-12" db="EMBL/GenBank/DDBJ databases">
        <title>Draft genome sequence of Moniliophthora roreri, the causal agent of frosty pod rot of cacao.</title>
        <authorList>
            <person name="Aime M.C."/>
            <person name="Diaz-Valderrama J.R."/>
            <person name="Kijpornyongpan T."/>
            <person name="Phillips-Mora W."/>
        </authorList>
    </citation>
    <scope>NUCLEOTIDE SEQUENCE [LARGE SCALE GENOMIC DNA]</scope>
    <source>
        <strain evidence="2 5">MCA 2952</strain>
    </source>
</reference>
<sequence length="571" mass="65852">MSINHSSRVRIKGKNTFNHVHGHQFNAPIHGNVVVSPVQEAVKHTEYDEFQYVRRGDMITVKEIHSEGFFEWDWKRGKIFARHKARRTIYTVEIVDRQSKFTAMVYEGKDAHSVWEDDFQEFSQINDPGSFRLFGINQSVIPTLIFHHELIPLAHIFTGSFWMGVYAANLCHSLCCNWISLWMNTTSGVLCSGPGGPFFGMWVGANESIVAPCTVDMLKDDTSFRFFSKFGSSMDDSVLSCAQFTCEVTYLNDLFPIMTDHKTEDPDYPAWISVVHRYIRDLWRNLPRHFSMDDIGGLRFDTVYSPSLEAVARRPQGAGSLWNWVSHNRRGFVDETVLDGGLTRFKFDSTHRGEIYLRSDHDQWKVCEEWLSQSCRVFDALDVTAGEEKFFTIEPAWPNIKSTPRQYESLGAFFNLCDSKPLVEETQPSPIYLFLHPFPMTISEVVSWFGGHFYFWSFDETGRCEMSEEECERWELPVLTCTTYWPGDSIGMCSCPTSTYIALRDWQESRGFDPTTSDWAQELGYPEWEIIGVRKSGISLRKLLSFKKKRKWAAHRKPSQGQKSARSSLPP</sequence>
<dbReference type="AlphaFoldDB" id="A0A0W0FQY3"/>
<feature type="region of interest" description="Disordered" evidence="1">
    <location>
        <begin position="551"/>
        <end position="571"/>
    </location>
</feature>
<protein>
    <submittedName>
        <fullName evidence="2">Uncharacterized protein</fullName>
    </submittedName>
</protein>
<dbReference type="EMBL" id="LATX01001743">
    <property type="protein sequence ID" value="KTB38628.1"/>
    <property type="molecule type" value="Genomic_DNA"/>
</dbReference>